<feature type="non-terminal residue" evidence="1">
    <location>
        <position position="1"/>
    </location>
</feature>
<gene>
    <name evidence="1" type="ORF">LTR82_018163</name>
</gene>
<dbReference type="EMBL" id="JASUXU010000295">
    <property type="protein sequence ID" value="KAK0301691.1"/>
    <property type="molecule type" value="Genomic_DNA"/>
</dbReference>
<evidence type="ECO:0000313" key="2">
    <source>
        <dbReference type="Proteomes" id="UP001168146"/>
    </source>
</evidence>
<proteinExistence type="predicted"/>
<organism evidence="1 2">
    <name type="scientific">Friedmanniomyces endolithicus</name>
    <dbReference type="NCBI Taxonomy" id="329885"/>
    <lineage>
        <taxon>Eukaryota</taxon>
        <taxon>Fungi</taxon>
        <taxon>Dikarya</taxon>
        <taxon>Ascomycota</taxon>
        <taxon>Pezizomycotina</taxon>
        <taxon>Dothideomycetes</taxon>
        <taxon>Dothideomycetidae</taxon>
        <taxon>Mycosphaerellales</taxon>
        <taxon>Teratosphaeriaceae</taxon>
        <taxon>Friedmanniomyces</taxon>
    </lineage>
</organism>
<evidence type="ECO:0000313" key="1">
    <source>
        <dbReference type="EMBL" id="KAK0301691.1"/>
    </source>
</evidence>
<reference evidence="1" key="1">
    <citation type="submission" date="2021-12" db="EMBL/GenBank/DDBJ databases">
        <title>Black yeast isolated from Biological Soil Crust.</title>
        <authorList>
            <person name="Kurbessoian T."/>
        </authorList>
    </citation>
    <scope>NUCLEOTIDE SEQUENCE</scope>
    <source>
        <strain evidence="1">CCFEE 5208</strain>
    </source>
</reference>
<dbReference type="AlphaFoldDB" id="A0AAN6F3C8"/>
<comment type="caution">
    <text evidence="1">The sequence shown here is derived from an EMBL/GenBank/DDBJ whole genome shotgun (WGS) entry which is preliminary data.</text>
</comment>
<accession>A0AAN6F3C8</accession>
<protein>
    <submittedName>
        <fullName evidence="1">Uncharacterized protein</fullName>
    </submittedName>
</protein>
<name>A0AAN6F3C8_9PEZI</name>
<dbReference type="Proteomes" id="UP001168146">
    <property type="component" value="Unassembled WGS sequence"/>
</dbReference>
<sequence>HENYVYVQEIVPMGSIFNLGGYTIPNGIYISKQMRERVKLLNQRYKEIEQMQIQWHNDEITETEMRRQYATHILQWSIPPLMPKHGPQLIWISRILQHV</sequence>